<accession>A0AAE1FNL0</accession>
<dbReference type="EMBL" id="JAWQEG010001664">
    <property type="protein sequence ID" value="KAK3877527.1"/>
    <property type="molecule type" value="Genomic_DNA"/>
</dbReference>
<feature type="compositionally biased region" description="Acidic residues" evidence="1">
    <location>
        <begin position="103"/>
        <end position="112"/>
    </location>
</feature>
<evidence type="ECO:0000313" key="2">
    <source>
        <dbReference type="EMBL" id="KAK3877527.1"/>
    </source>
</evidence>
<feature type="compositionally biased region" description="Pro residues" evidence="1">
    <location>
        <begin position="78"/>
        <end position="89"/>
    </location>
</feature>
<keyword evidence="3" id="KW-1185">Reference proteome</keyword>
<dbReference type="Proteomes" id="UP001286313">
    <property type="component" value="Unassembled WGS sequence"/>
</dbReference>
<feature type="compositionally biased region" description="Polar residues" evidence="1">
    <location>
        <begin position="121"/>
        <end position="130"/>
    </location>
</feature>
<proteinExistence type="predicted"/>
<name>A0AAE1FNL0_PETCI</name>
<reference evidence="2" key="1">
    <citation type="submission" date="2023-10" db="EMBL/GenBank/DDBJ databases">
        <title>Genome assemblies of two species of porcelain crab, Petrolisthes cinctipes and Petrolisthes manimaculis (Anomura: Porcellanidae).</title>
        <authorList>
            <person name="Angst P."/>
        </authorList>
    </citation>
    <scope>NUCLEOTIDE SEQUENCE</scope>
    <source>
        <strain evidence="2">PB745_01</strain>
        <tissue evidence="2">Gill</tissue>
    </source>
</reference>
<feature type="region of interest" description="Disordered" evidence="1">
    <location>
        <begin position="72"/>
        <end position="130"/>
    </location>
</feature>
<comment type="caution">
    <text evidence="2">The sequence shown here is derived from an EMBL/GenBank/DDBJ whole genome shotgun (WGS) entry which is preliminary data.</text>
</comment>
<gene>
    <name evidence="2" type="ORF">Pcinc_017759</name>
</gene>
<evidence type="ECO:0000256" key="1">
    <source>
        <dbReference type="SAM" id="MobiDB-lite"/>
    </source>
</evidence>
<feature type="region of interest" description="Disordered" evidence="1">
    <location>
        <begin position="1"/>
        <end position="20"/>
    </location>
</feature>
<evidence type="ECO:0000313" key="3">
    <source>
        <dbReference type="Proteomes" id="UP001286313"/>
    </source>
</evidence>
<organism evidence="2 3">
    <name type="scientific">Petrolisthes cinctipes</name>
    <name type="common">Flat porcelain crab</name>
    <dbReference type="NCBI Taxonomy" id="88211"/>
    <lineage>
        <taxon>Eukaryota</taxon>
        <taxon>Metazoa</taxon>
        <taxon>Ecdysozoa</taxon>
        <taxon>Arthropoda</taxon>
        <taxon>Crustacea</taxon>
        <taxon>Multicrustacea</taxon>
        <taxon>Malacostraca</taxon>
        <taxon>Eumalacostraca</taxon>
        <taxon>Eucarida</taxon>
        <taxon>Decapoda</taxon>
        <taxon>Pleocyemata</taxon>
        <taxon>Anomura</taxon>
        <taxon>Galatheoidea</taxon>
        <taxon>Porcellanidae</taxon>
        <taxon>Petrolisthes</taxon>
    </lineage>
</organism>
<sequence length="168" mass="18276">MTPGVVQLAPDSASGHPSRRLYSPLRPVCGKLSVVKVVTVKTKDLWRSRRRWAQAAAMEIFDCVDCFQSRPRVRVRQPRPPSESPPPPYSRFNVDLLRPEDAAPSEEEEEEVSCLVESQETGGTNQYDTYSTHGTGSLDCDGGANDLVACGAGRGGARQGRVLASVMT</sequence>
<protein>
    <submittedName>
        <fullName evidence="2">Uncharacterized protein</fullName>
    </submittedName>
</protein>
<dbReference type="AlphaFoldDB" id="A0AAE1FNL0"/>